<evidence type="ECO:0008006" key="2">
    <source>
        <dbReference type="Google" id="ProtNLM"/>
    </source>
</evidence>
<organism evidence="1">
    <name type="scientific">viral metagenome</name>
    <dbReference type="NCBI Taxonomy" id="1070528"/>
    <lineage>
        <taxon>unclassified sequences</taxon>
        <taxon>metagenomes</taxon>
        <taxon>organismal metagenomes</taxon>
    </lineage>
</organism>
<dbReference type="EMBL" id="MN739090">
    <property type="protein sequence ID" value="QHS87985.1"/>
    <property type="molecule type" value="Genomic_DNA"/>
</dbReference>
<reference evidence="1" key="1">
    <citation type="journal article" date="2020" name="Nature">
        <title>Giant virus diversity and host interactions through global metagenomics.</title>
        <authorList>
            <person name="Schulz F."/>
            <person name="Roux S."/>
            <person name="Paez-Espino D."/>
            <person name="Jungbluth S."/>
            <person name="Walsh D.A."/>
            <person name="Denef V.J."/>
            <person name="McMahon K.D."/>
            <person name="Konstantinidis K.T."/>
            <person name="Eloe-Fadrosh E.A."/>
            <person name="Kyrpides N.C."/>
            <person name="Woyke T."/>
        </authorList>
    </citation>
    <scope>NUCLEOTIDE SEQUENCE</scope>
    <source>
        <strain evidence="1">GVMAG-M-3300010158-13</strain>
    </source>
</reference>
<name>A0A6C0B6W1_9ZZZZ</name>
<protein>
    <recommendedName>
        <fullName evidence="2">J domain-containing protein</fullName>
    </recommendedName>
</protein>
<proteinExistence type="predicted"/>
<accession>A0A6C0B6W1</accession>
<evidence type="ECO:0000313" key="1">
    <source>
        <dbReference type="EMBL" id="QHS87985.1"/>
    </source>
</evidence>
<sequence length="299" mass="34993">MNHNLKLDSYSYDELLALFELPKNMTLEQLKLAKKKVLMIHPDKSKLPSEYFLFYKKAFEVVVQIYENNNKINQPIPEDVTNYKPLDNGLNKATVKKVTTVAGEMAPKDFQNKFNELFENNMSKKPDGQKNEWFTKDEAIYKSDTTVSAKNMGQVFDTMKQQNAELVRYRGIQEIQSGSGTRLYEDDDEEDDTYVTCDPFSKLKFDDLRKVHKDQTIFAVSERDFSKVPQYSSVDHFVRERGKVSSSPLEKEESERILDLQNQQFRERMIKKEHASNLRTMQYEEKNKAVMSAFLQLKN</sequence>
<dbReference type="AlphaFoldDB" id="A0A6C0B6W1"/>